<feature type="non-terminal residue" evidence="1">
    <location>
        <position position="106"/>
    </location>
</feature>
<sequence>MLQSHCPKGHNLLSSVLASRERVIPWGAPQIEDRALETAQTEWQGYQDRLAETKVQVEQALARVQQLEGLFQSLDQWLVDMELKVKVRSHRRSDLTAKEAQLQHLK</sequence>
<comment type="caution">
    <text evidence="1">The sequence shown here is derived from an EMBL/GenBank/DDBJ whole genome shotgun (WGS) entry which is preliminary data.</text>
</comment>
<organism evidence="1 2">
    <name type="scientific">Cirrhinus mrigala</name>
    <name type="common">Mrigala</name>
    <dbReference type="NCBI Taxonomy" id="683832"/>
    <lineage>
        <taxon>Eukaryota</taxon>
        <taxon>Metazoa</taxon>
        <taxon>Chordata</taxon>
        <taxon>Craniata</taxon>
        <taxon>Vertebrata</taxon>
        <taxon>Euteleostomi</taxon>
        <taxon>Actinopterygii</taxon>
        <taxon>Neopterygii</taxon>
        <taxon>Teleostei</taxon>
        <taxon>Ostariophysi</taxon>
        <taxon>Cypriniformes</taxon>
        <taxon>Cyprinidae</taxon>
        <taxon>Labeoninae</taxon>
        <taxon>Labeonini</taxon>
        <taxon>Cirrhinus</taxon>
    </lineage>
</organism>
<keyword evidence="2" id="KW-1185">Reference proteome</keyword>
<gene>
    <name evidence="1" type="ORF">M9458_040301</name>
</gene>
<evidence type="ECO:0000313" key="2">
    <source>
        <dbReference type="Proteomes" id="UP001529510"/>
    </source>
</evidence>
<proteinExistence type="predicted"/>
<dbReference type="AlphaFoldDB" id="A0ABD0NRM3"/>
<evidence type="ECO:0000313" key="1">
    <source>
        <dbReference type="EMBL" id="KAL0164548.1"/>
    </source>
</evidence>
<dbReference type="Proteomes" id="UP001529510">
    <property type="component" value="Unassembled WGS sequence"/>
</dbReference>
<dbReference type="EMBL" id="JAMKFB020000020">
    <property type="protein sequence ID" value="KAL0164548.1"/>
    <property type="molecule type" value="Genomic_DNA"/>
</dbReference>
<dbReference type="SUPFAM" id="SSF46966">
    <property type="entry name" value="Spectrin repeat"/>
    <property type="match status" value="1"/>
</dbReference>
<protein>
    <submittedName>
        <fullName evidence="1">Uncharacterized protein</fullName>
    </submittedName>
</protein>
<reference evidence="1 2" key="1">
    <citation type="submission" date="2024-05" db="EMBL/GenBank/DDBJ databases">
        <title>Genome sequencing and assembly of Indian major carp, Cirrhinus mrigala (Hamilton, 1822).</title>
        <authorList>
            <person name="Mohindra V."/>
            <person name="Chowdhury L.M."/>
            <person name="Lal K."/>
            <person name="Jena J.K."/>
        </authorList>
    </citation>
    <scope>NUCLEOTIDE SEQUENCE [LARGE SCALE GENOMIC DNA]</scope>
    <source>
        <strain evidence="1">CM1030</strain>
        <tissue evidence="1">Blood</tissue>
    </source>
</reference>
<name>A0ABD0NRM3_CIRMR</name>
<accession>A0ABD0NRM3</accession>